<name>A0ABQ3BVD6_9GAMM</name>
<protein>
    <recommendedName>
        <fullName evidence="4">Lipoprotein</fullName>
    </recommendedName>
</protein>
<dbReference type="EMBL" id="BMXY01000001">
    <property type="protein sequence ID" value="GGZ55289.1"/>
    <property type="molecule type" value="Genomic_DNA"/>
</dbReference>
<sequence length="197" mass="20463">MACIALAGCQPSPPAGDTRDARDTPAAATTGDAIRREPSAPAPASSPAETAPSIDAAARPPAASPDASLPEPRTPPDAASPQAAATVVETYFGLIDEKATARADALWRDPAAAAAFRDELARLGMPRVEVDAPGGVEGAAGSMYVTVPVRFQPTFVPGNSRPRHGEVVLRHANDVPGSTAEQRRWRIERIDVAMTPK</sequence>
<organism evidence="2 3">
    <name type="scientific">Cognatilysobacter xinjiangensis</name>
    <dbReference type="NCBI Taxonomy" id="546892"/>
    <lineage>
        <taxon>Bacteria</taxon>
        <taxon>Pseudomonadati</taxon>
        <taxon>Pseudomonadota</taxon>
        <taxon>Gammaproteobacteria</taxon>
        <taxon>Lysobacterales</taxon>
        <taxon>Lysobacteraceae</taxon>
        <taxon>Cognatilysobacter</taxon>
    </lineage>
</organism>
<evidence type="ECO:0008006" key="4">
    <source>
        <dbReference type="Google" id="ProtNLM"/>
    </source>
</evidence>
<evidence type="ECO:0000313" key="2">
    <source>
        <dbReference type="EMBL" id="GGZ55289.1"/>
    </source>
</evidence>
<dbReference type="Proteomes" id="UP000643403">
    <property type="component" value="Unassembled WGS sequence"/>
</dbReference>
<comment type="caution">
    <text evidence="2">The sequence shown here is derived from an EMBL/GenBank/DDBJ whole genome shotgun (WGS) entry which is preliminary data.</text>
</comment>
<evidence type="ECO:0000313" key="3">
    <source>
        <dbReference type="Proteomes" id="UP000643403"/>
    </source>
</evidence>
<feature type="region of interest" description="Disordered" evidence="1">
    <location>
        <begin position="1"/>
        <end position="82"/>
    </location>
</feature>
<accession>A0ABQ3BVD6</accession>
<proteinExistence type="predicted"/>
<keyword evidence="3" id="KW-1185">Reference proteome</keyword>
<gene>
    <name evidence="2" type="ORF">GCM10008101_05880</name>
</gene>
<feature type="compositionally biased region" description="Low complexity" evidence="1">
    <location>
        <begin position="42"/>
        <end position="71"/>
    </location>
</feature>
<reference evidence="3" key="1">
    <citation type="journal article" date="2019" name="Int. J. Syst. Evol. Microbiol.">
        <title>The Global Catalogue of Microorganisms (GCM) 10K type strain sequencing project: providing services to taxonomists for standard genome sequencing and annotation.</title>
        <authorList>
            <consortium name="The Broad Institute Genomics Platform"/>
            <consortium name="The Broad Institute Genome Sequencing Center for Infectious Disease"/>
            <person name="Wu L."/>
            <person name="Ma J."/>
        </authorList>
    </citation>
    <scope>NUCLEOTIDE SEQUENCE [LARGE SCALE GENOMIC DNA]</scope>
    <source>
        <strain evidence="3">KCTC 22558</strain>
    </source>
</reference>
<evidence type="ECO:0000256" key="1">
    <source>
        <dbReference type="SAM" id="MobiDB-lite"/>
    </source>
</evidence>